<dbReference type="KEGG" id="cthi:THC_1200"/>
<dbReference type="RefSeq" id="WP_068514746.1">
    <property type="nucleotide sequence ID" value="NZ_AP014945.1"/>
</dbReference>
<sequence length="187" mass="22294">MMKILNFLNLLDNRKLKILKYKFMSFKNKYPYDKKLVNSIFDEFEPLLSNFNKRLLIDFSNFWALISENAHSITMVADIAGMKNSVEVRSPFLNHNLVELAFSIHPKFKIKKLFDKTGKYNKWILKKAFEDSEINDILFLKKVGFGFYIKYDKNFATEKNFRLWSLKTFSDIFEIDLNKKFANNILK</sequence>
<dbReference type="Pfam" id="PF00733">
    <property type="entry name" value="Asn_synthase"/>
    <property type="match status" value="1"/>
</dbReference>
<dbReference type="Proteomes" id="UP000068196">
    <property type="component" value="Chromosome"/>
</dbReference>
<dbReference type="STRING" id="1653476.THC_1200"/>
<reference evidence="3" key="2">
    <citation type="journal article" date="2016" name="Int. J. Syst. Evol. Microbiol.">
        <title>Caldimicrobium thiodismutans sp. nov., a sulfur-disproportionating bacterium isolated from a hot spring.</title>
        <authorList>
            <person name="Kojima H."/>
            <person name="Umezawa K."/>
            <person name="Fukui M."/>
        </authorList>
    </citation>
    <scope>NUCLEOTIDE SEQUENCE [LARGE SCALE GENOMIC DNA]</scope>
    <source>
        <strain evidence="3">TF1</strain>
    </source>
</reference>
<accession>A0A0U5AI45</accession>
<feature type="domain" description="Asparagine synthetase" evidence="1">
    <location>
        <begin position="75"/>
        <end position="147"/>
    </location>
</feature>
<dbReference type="OrthoDB" id="9786494at2"/>
<proteinExistence type="predicted"/>
<dbReference type="AlphaFoldDB" id="A0A0U5AI45"/>
<name>A0A0U5AI45_9BACT</name>
<organism evidence="2 3">
    <name type="scientific">Caldimicrobium thiodismutans</name>
    <dbReference type="NCBI Taxonomy" id="1653476"/>
    <lineage>
        <taxon>Bacteria</taxon>
        <taxon>Pseudomonadati</taxon>
        <taxon>Thermodesulfobacteriota</taxon>
        <taxon>Thermodesulfobacteria</taxon>
        <taxon>Thermodesulfobacteriales</taxon>
        <taxon>Thermodesulfobacteriaceae</taxon>
        <taxon>Caldimicrobium</taxon>
    </lineage>
</organism>
<reference evidence="2 3" key="1">
    <citation type="journal article" date="2016" name="Int. J. Syst. Evol. Microbiol.">
        <title>Caldimicrobium thiodismutans sp. nov., a sulfur-disproportionating bacterium isolated from a hot spring, and emended description of the genus Caldimicrobium.</title>
        <authorList>
            <person name="Kojima H."/>
            <person name="Umezawa K."/>
            <person name="Fukui M."/>
        </authorList>
    </citation>
    <scope>NUCLEOTIDE SEQUENCE [LARGE SCALE GENOMIC DNA]</scope>
    <source>
        <strain evidence="2 3">TF1</strain>
    </source>
</reference>
<keyword evidence="3" id="KW-1185">Reference proteome</keyword>
<dbReference type="InterPro" id="IPR014729">
    <property type="entry name" value="Rossmann-like_a/b/a_fold"/>
</dbReference>
<dbReference type="InterPro" id="IPR001962">
    <property type="entry name" value="Asn_synthase"/>
</dbReference>
<evidence type="ECO:0000313" key="2">
    <source>
        <dbReference type="EMBL" id="BAU23571.1"/>
    </source>
</evidence>
<protein>
    <recommendedName>
        <fullName evidence="1">Asparagine synthetase domain-containing protein</fullName>
    </recommendedName>
</protein>
<dbReference type="SUPFAM" id="SSF52402">
    <property type="entry name" value="Adenine nucleotide alpha hydrolases-like"/>
    <property type="match status" value="1"/>
</dbReference>
<dbReference type="GO" id="GO:0004066">
    <property type="term" value="F:asparagine synthase (glutamine-hydrolyzing) activity"/>
    <property type="evidence" value="ECO:0007669"/>
    <property type="project" value="InterPro"/>
</dbReference>
<gene>
    <name evidence="2" type="ORF">THC_1200</name>
</gene>
<evidence type="ECO:0000313" key="3">
    <source>
        <dbReference type="Proteomes" id="UP000068196"/>
    </source>
</evidence>
<dbReference type="Gene3D" id="3.40.50.620">
    <property type="entry name" value="HUPs"/>
    <property type="match status" value="1"/>
</dbReference>
<dbReference type="EMBL" id="AP014945">
    <property type="protein sequence ID" value="BAU23571.1"/>
    <property type="molecule type" value="Genomic_DNA"/>
</dbReference>
<dbReference type="GO" id="GO:0006529">
    <property type="term" value="P:asparagine biosynthetic process"/>
    <property type="evidence" value="ECO:0007669"/>
    <property type="project" value="InterPro"/>
</dbReference>
<evidence type="ECO:0000259" key="1">
    <source>
        <dbReference type="Pfam" id="PF00733"/>
    </source>
</evidence>